<dbReference type="PANTHER" id="PTHR42789">
    <property type="entry name" value="D-ISOMER SPECIFIC 2-HYDROXYACID DEHYDROGENASE FAMILY PROTEIN (AFU_ORTHOLOGUE AFUA_6G10090)"/>
    <property type="match status" value="1"/>
</dbReference>
<name>A0ABQ8NHA5_PYRGI</name>
<dbReference type="PANTHER" id="PTHR42789:SF1">
    <property type="entry name" value="D-ISOMER SPECIFIC 2-HYDROXYACID DEHYDROGENASE FAMILY PROTEIN (AFU_ORTHOLOGUE AFUA_6G10090)"/>
    <property type="match status" value="1"/>
</dbReference>
<evidence type="ECO:0000259" key="6">
    <source>
        <dbReference type="Pfam" id="PF02826"/>
    </source>
</evidence>
<proteinExistence type="inferred from homology"/>
<feature type="domain" description="D-isomer specific 2-hydroxyacid dehydrogenase catalytic" evidence="5">
    <location>
        <begin position="84"/>
        <end position="396"/>
    </location>
</feature>
<evidence type="ECO:0000256" key="1">
    <source>
        <dbReference type="ARBA" id="ARBA00005854"/>
    </source>
</evidence>
<dbReference type="CDD" id="cd12169">
    <property type="entry name" value="PGDH_like_1"/>
    <property type="match status" value="1"/>
</dbReference>
<dbReference type="InterPro" id="IPR006140">
    <property type="entry name" value="D-isomer_DH_NAD-bd"/>
</dbReference>
<comment type="caution">
    <text evidence="7">The sequence shown here is derived from an EMBL/GenBank/DDBJ whole genome shotgun (WGS) entry which is preliminary data.</text>
</comment>
<evidence type="ECO:0000259" key="5">
    <source>
        <dbReference type="Pfam" id="PF00389"/>
    </source>
</evidence>
<evidence type="ECO:0000313" key="7">
    <source>
        <dbReference type="EMBL" id="KAI6295719.1"/>
    </source>
</evidence>
<dbReference type="InterPro" id="IPR006139">
    <property type="entry name" value="D-isomer_2_OHA_DH_cat_dom"/>
</dbReference>
<feature type="domain" description="D-isomer specific 2-hydroxyacid dehydrogenase NAD-binding" evidence="6">
    <location>
        <begin position="173"/>
        <end position="369"/>
    </location>
</feature>
<evidence type="ECO:0000256" key="2">
    <source>
        <dbReference type="ARBA" id="ARBA00023002"/>
    </source>
</evidence>
<dbReference type="Proteomes" id="UP001059893">
    <property type="component" value="Unassembled WGS sequence"/>
</dbReference>
<dbReference type="InterPro" id="IPR036291">
    <property type="entry name" value="NAD(P)-bd_dom_sf"/>
</dbReference>
<dbReference type="EMBL" id="JABSND010000154">
    <property type="protein sequence ID" value="KAI6295719.1"/>
    <property type="molecule type" value="Genomic_DNA"/>
</dbReference>
<dbReference type="Pfam" id="PF02826">
    <property type="entry name" value="2-Hacid_dh_C"/>
    <property type="match status" value="1"/>
</dbReference>
<dbReference type="SUPFAM" id="SSF51735">
    <property type="entry name" value="NAD(P)-binding Rossmann-fold domains"/>
    <property type="match status" value="1"/>
</dbReference>
<gene>
    <name evidence="7" type="ORF">MCOR33_007460</name>
</gene>
<dbReference type="Gene3D" id="3.40.50.720">
    <property type="entry name" value="NAD(P)-binding Rossmann-like Domain"/>
    <property type="match status" value="2"/>
</dbReference>
<organism evidence="7 8">
    <name type="scientific">Pyricularia grisea</name>
    <name type="common">Crabgrass-specific blast fungus</name>
    <name type="synonym">Magnaporthe grisea</name>
    <dbReference type="NCBI Taxonomy" id="148305"/>
    <lineage>
        <taxon>Eukaryota</taxon>
        <taxon>Fungi</taxon>
        <taxon>Dikarya</taxon>
        <taxon>Ascomycota</taxon>
        <taxon>Pezizomycotina</taxon>
        <taxon>Sordariomycetes</taxon>
        <taxon>Sordariomycetidae</taxon>
        <taxon>Magnaporthales</taxon>
        <taxon>Pyriculariaceae</taxon>
        <taxon>Pyricularia</taxon>
    </lineage>
</organism>
<accession>A0ABQ8NHA5</accession>
<keyword evidence="2 4" id="KW-0560">Oxidoreductase</keyword>
<evidence type="ECO:0000256" key="4">
    <source>
        <dbReference type="RuleBase" id="RU003719"/>
    </source>
</evidence>
<dbReference type="SUPFAM" id="SSF52283">
    <property type="entry name" value="Formate/glycerate dehydrogenase catalytic domain-like"/>
    <property type="match status" value="1"/>
</dbReference>
<protein>
    <submittedName>
        <fullName evidence="7">Uncharacterized protein</fullName>
    </submittedName>
</protein>
<dbReference type="InterPro" id="IPR050857">
    <property type="entry name" value="D-2-hydroxyacid_DH"/>
</dbReference>
<dbReference type="Pfam" id="PF00389">
    <property type="entry name" value="2-Hacid_dh"/>
    <property type="match status" value="1"/>
</dbReference>
<keyword evidence="3" id="KW-0520">NAD</keyword>
<evidence type="ECO:0000256" key="3">
    <source>
        <dbReference type="ARBA" id="ARBA00023027"/>
    </source>
</evidence>
<comment type="similarity">
    <text evidence="1 4">Belongs to the D-isomer specific 2-hydroxyacid dehydrogenase family.</text>
</comment>
<keyword evidence="8" id="KW-1185">Reference proteome</keyword>
<sequence length="400" mass="44376">MNGSMRFHCCKAEPFARYLSNQQYKTSNRPHEPFTTDMSRLKIAVLDDYLETSSSHFGKLDSSVFEVTTFKDTLLPYNGPETTAEVKDELAKRLEPFSIICTMRERTPFPAELVNRLPNLKLLLTTGVRNASLDLTAFRQRGIPVAGAKDKKRGKHDSNAITTGTDSTTEHCVAMIMGLARGLVRDHNAVQAGLWHTGYAVGLSGKTFATLGLGRLGTAVARIMHAAFGMRVVAWSENLTQEKADEQAKRAGLAAENGEGEKTFKVVSREELFRTADVLSIHLVLSQRSRGFVTGKDLSLMKRSAMLVNTSRAGLVVTQDLLKVLESGAIRGAAIDVFDLEPLSAGDAWRTTKWGEDGRSQVLLTPHMGYVEEQTLQDWYEMQVENILRWHKGEELLMAL</sequence>
<reference evidence="7" key="1">
    <citation type="submission" date="2021-01" db="EMBL/GenBank/DDBJ databases">
        <title>Deciphering the adaptive evolutionary patterns associated with biogeogrpahic diversity in the finger millet blast pathogen Magnaporthe oryzae in Eastern Africa.</title>
        <authorList>
            <person name="Onyema G."/>
            <person name="Shittu T.A."/>
            <person name="Dodsworth S."/>
            <person name="Devilliers S."/>
            <person name="Muthumeenakshi S."/>
            <person name="Sreenivasaprasad S."/>
        </authorList>
    </citation>
    <scope>NUCLEOTIDE SEQUENCE</scope>
    <source>
        <strain evidence="7">D15/s37</strain>
    </source>
</reference>
<evidence type="ECO:0000313" key="8">
    <source>
        <dbReference type="Proteomes" id="UP001059893"/>
    </source>
</evidence>